<dbReference type="GeneID" id="25325568"/>
<gene>
    <name evidence="5" type="ORF">PV05_03660</name>
</gene>
<dbReference type="PANTHER" id="PTHR47936">
    <property type="entry name" value="PPR_LONG DOMAIN-CONTAINING PROTEIN"/>
    <property type="match status" value="1"/>
</dbReference>
<reference evidence="5 6" key="1">
    <citation type="submission" date="2015-01" db="EMBL/GenBank/DDBJ databases">
        <title>The Genome Sequence of Exophiala xenobiotica CBS118157.</title>
        <authorList>
            <consortium name="The Broad Institute Genomics Platform"/>
            <person name="Cuomo C."/>
            <person name="de Hoog S."/>
            <person name="Gorbushina A."/>
            <person name="Stielow B."/>
            <person name="Teixiera M."/>
            <person name="Abouelleil A."/>
            <person name="Chapman S.B."/>
            <person name="Priest M."/>
            <person name="Young S.K."/>
            <person name="Wortman J."/>
            <person name="Nusbaum C."/>
            <person name="Birren B."/>
        </authorList>
    </citation>
    <scope>NUCLEOTIDE SEQUENCE [LARGE SCALE GENOMIC DNA]</scope>
    <source>
        <strain evidence="5 6">CBS 118157</strain>
    </source>
</reference>
<proteinExistence type="inferred from homology"/>
<evidence type="ECO:0000313" key="6">
    <source>
        <dbReference type="Proteomes" id="UP000054342"/>
    </source>
</evidence>
<evidence type="ECO:0008006" key="7">
    <source>
        <dbReference type="Google" id="ProtNLM"/>
    </source>
</evidence>
<dbReference type="HOGENOM" id="CLU_019319_0_0_1"/>
<protein>
    <recommendedName>
        <fullName evidence="7">Pentacotripeptide-repeat region of PRORP domain-containing protein</fullName>
    </recommendedName>
</protein>
<dbReference type="AlphaFoldDB" id="A0A0D2EU07"/>
<dbReference type="RefSeq" id="XP_013319777.1">
    <property type="nucleotide sequence ID" value="XM_013464323.1"/>
</dbReference>
<comment type="similarity">
    <text evidence="1">Belongs to the CCM1 family.</text>
</comment>
<comment type="subunit">
    <text evidence="4">Binds to mitochondrial small subunit 15S rRNA.</text>
</comment>
<dbReference type="OrthoDB" id="185373at2759"/>
<evidence type="ECO:0000256" key="4">
    <source>
        <dbReference type="ARBA" id="ARBA00044511"/>
    </source>
</evidence>
<dbReference type="STRING" id="348802.A0A0D2EU07"/>
<organism evidence="5 6">
    <name type="scientific">Exophiala xenobiotica</name>
    <dbReference type="NCBI Taxonomy" id="348802"/>
    <lineage>
        <taxon>Eukaryota</taxon>
        <taxon>Fungi</taxon>
        <taxon>Dikarya</taxon>
        <taxon>Ascomycota</taxon>
        <taxon>Pezizomycotina</taxon>
        <taxon>Eurotiomycetes</taxon>
        <taxon>Chaetothyriomycetidae</taxon>
        <taxon>Chaetothyriales</taxon>
        <taxon>Herpotrichiellaceae</taxon>
        <taxon>Exophiala</taxon>
    </lineage>
</organism>
<sequence>MMKASHLTRNVFQAIIANRPYVVRECQRRFATRTRPQVLAPFYRSHQKRTLFGLNFGAEPTTLEGARTSPANVERALVRLVELVRARRTHSRLPPDDQVADAFKYFFASKVAAPGRLTRNEAFLATEAFKHLQERGHILSGDKKTGLSEEDLENVLLALATSTGRDRYRSDARILATVVFEALQTRSGAVDDLELPPQTGHQAIKPSLLVTYITVLSKTGSAPDALELLRQSPQGSERASLPMWAVVLTGLANEGRMQDFWRAVEEMRDAVGPLDAASQEALVTYFAEHDEFHTLQKVFDLPLEEGQVPSTHSLVKAVDCAMRNGELKWAARPFQLLQERTDSGDMAGTLLLWYALHDPEVNNVRQKLEQMARTGVTDALTMKTINRLVEHAYLQNQAENASRYIQLAEDLGLRPDAKTRSLQLHYQLHQGDRTAAYQTYELLSREDLPDDRCDVPVLNEYIAALSFSANPEYTHLMQVVDHVLDNGADLDAEAVAGLCHVFLQKDELDEATGILRHRIDSYPMDDRARIAAVFRQFIVDPTIKDQRAFNAYELFRHAFPEARVEDRVLLMQSFFDRGRSDLACLVFGHMRQREDAEARPTPEAYAKCFEGVAKCRDIDGLQMVYNMLKLDLEVEQTTRIHNGLMAAYTACQQPFTAIIDHFWKIMESREGPTLSSFALALQACEKWIPQGAHEARHIMALMQSFNLIITKQTYDCYIGALAGQSEFENVVELIEKMEEDIGEPPDVLTIGTFYNAIPWQYRKDEVEKWAKQAYPELWAELESYGDEIDEEWEIRYFKIDRTIDMDDELLFAPGEYHPVIAQASQTTLEAPKK</sequence>
<dbReference type="Gene3D" id="1.25.40.10">
    <property type="entry name" value="Tetratricopeptide repeat domain"/>
    <property type="match status" value="2"/>
</dbReference>
<evidence type="ECO:0000256" key="3">
    <source>
        <dbReference type="ARBA" id="ARBA00044493"/>
    </source>
</evidence>
<evidence type="ECO:0000256" key="2">
    <source>
        <dbReference type="ARBA" id="ARBA00022737"/>
    </source>
</evidence>
<accession>A0A0D2EU07</accession>
<name>A0A0D2EU07_9EURO</name>
<evidence type="ECO:0000313" key="5">
    <source>
        <dbReference type="EMBL" id="KIW59193.1"/>
    </source>
</evidence>
<dbReference type="InterPro" id="IPR011990">
    <property type="entry name" value="TPR-like_helical_dom_sf"/>
</dbReference>
<dbReference type="PANTHER" id="PTHR47936:SF1">
    <property type="entry name" value="PENTATRICOPEPTIDE REPEAT-CONTAINING PROTEIN GUN1, CHLOROPLASTIC"/>
    <property type="match status" value="1"/>
</dbReference>
<keyword evidence="2" id="KW-0677">Repeat</keyword>
<dbReference type="EMBL" id="KN847318">
    <property type="protein sequence ID" value="KIW59193.1"/>
    <property type="molecule type" value="Genomic_DNA"/>
</dbReference>
<evidence type="ECO:0000256" key="1">
    <source>
        <dbReference type="ARBA" id="ARBA00006192"/>
    </source>
</evidence>
<comment type="function">
    <text evidence="3">Regulates mitochondrial small subunit maturation by controlling 15S rRNA 5'-end processing. Localizes to the 5' precursor of the 15S rRNA in a position that is subsequently occupied by mS47 in the mature yeast mtSSU. Uses structure and sequence-specific RNA recognition, binding to a single-stranded region of the precursor and specifically recognizing bases -6 to -1. The exchange of Ccm1 for mS47 is coupled to the irreversible removal of precursor rRNA that is accompanied by conformational changes of the mitoribosomal proteins uS5m and mS26. These conformational changes signal completion of 5'-end rRNA processing through protection of the mature 5'-end of the 15S rRNA and stabilization of mS47. The removal of the 5' precursor together with the dissociation of Ccm1 may be catalyzed by the 5'-3' exoribonuclease Pet127. Involved in the specific removal of group I introns in mitochondrial encoded transcripts.</text>
</comment>
<dbReference type="Proteomes" id="UP000054342">
    <property type="component" value="Unassembled WGS sequence"/>
</dbReference>
<keyword evidence="6" id="KW-1185">Reference proteome</keyword>